<dbReference type="Gene3D" id="3.30.530.20">
    <property type="match status" value="1"/>
</dbReference>
<dbReference type="EMBL" id="FNDW01000001">
    <property type="protein sequence ID" value="SDH69749.1"/>
    <property type="molecule type" value="Genomic_DNA"/>
</dbReference>
<evidence type="ECO:0008006" key="4">
    <source>
        <dbReference type="Google" id="ProtNLM"/>
    </source>
</evidence>
<organism evidence="2 3">
    <name type="scientific">Chryseobacterium taeanense</name>
    <dbReference type="NCBI Taxonomy" id="311334"/>
    <lineage>
        <taxon>Bacteria</taxon>
        <taxon>Pseudomonadati</taxon>
        <taxon>Bacteroidota</taxon>
        <taxon>Flavobacteriia</taxon>
        <taxon>Flavobacteriales</taxon>
        <taxon>Weeksellaceae</taxon>
        <taxon>Chryseobacterium group</taxon>
        <taxon>Chryseobacterium</taxon>
    </lineage>
</organism>
<keyword evidence="1" id="KW-0812">Transmembrane</keyword>
<proteinExistence type="predicted"/>
<dbReference type="RefSeq" id="WP_089854430.1">
    <property type="nucleotide sequence ID" value="NZ_FNDW01000001.1"/>
</dbReference>
<evidence type="ECO:0000256" key="1">
    <source>
        <dbReference type="SAM" id="Phobius"/>
    </source>
</evidence>
<accession>A0A1G8EJ31</accession>
<evidence type="ECO:0000313" key="3">
    <source>
        <dbReference type="Proteomes" id="UP000198869"/>
    </source>
</evidence>
<dbReference type="Proteomes" id="UP000198869">
    <property type="component" value="Unassembled WGS sequence"/>
</dbReference>
<gene>
    <name evidence="2" type="ORF">SAMN05421846_101597</name>
</gene>
<keyword evidence="3" id="KW-1185">Reference proteome</keyword>
<sequence>MKSRVISVTSNVIGKKDVWELITNIDQWSEWDFNIEYSECIKNKTGQVSLFKVKHRIFFITGRGIVEEFRPYERFTLRIGLAGARLYRKYIMEDTKEGLKVSIVTSVSGFLAWLWNFLVVKRILKDTPEDLTIIVEQAKKNRHEKYITF</sequence>
<keyword evidence="1" id="KW-1133">Transmembrane helix</keyword>
<evidence type="ECO:0000313" key="2">
    <source>
        <dbReference type="EMBL" id="SDH69749.1"/>
    </source>
</evidence>
<dbReference type="STRING" id="311334.SAMN05421846_101597"/>
<dbReference type="InterPro" id="IPR023393">
    <property type="entry name" value="START-like_dom_sf"/>
</dbReference>
<dbReference type="AlphaFoldDB" id="A0A1G8EJ31"/>
<feature type="transmembrane region" description="Helical" evidence="1">
    <location>
        <begin position="98"/>
        <end position="118"/>
    </location>
</feature>
<keyword evidence="1" id="KW-0472">Membrane</keyword>
<dbReference type="OrthoDB" id="9810827at2"/>
<name>A0A1G8EJ31_9FLAO</name>
<protein>
    <recommendedName>
        <fullName evidence="4">Polyketide cyclase / dehydrase and lipid transport</fullName>
    </recommendedName>
</protein>
<dbReference type="SUPFAM" id="SSF55961">
    <property type="entry name" value="Bet v1-like"/>
    <property type="match status" value="1"/>
</dbReference>
<reference evidence="3" key="1">
    <citation type="submission" date="2016-10" db="EMBL/GenBank/DDBJ databases">
        <authorList>
            <person name="Varghese N."/>
            <person name="Submissions S."/>
        </authorList>
    </citation>
    <scope>NUCLEOTIDE SEQUENCE [LARGE SCALE GENOMIC DNA]</scope>
    <source>
        <strain evidence="3">DSM 17071</strain>
    </source>
</reference>